<dbReference type="AlphaFoldDB" id="A0A9Q9CG96"/>
<evidence type="ECO:0000313" key="18">
    <source>
        <dbReference type="Proteomes" id="UP001058016"/>
    </source>
</evidence>
<dbReference type="RefSeq" id="WP_212724591.1">
    <property type="nucleotide sequence ID" value="NZ_CP071249.1"/>
</dbReference>
<dbReference type="CDD" id="cd02440">
    <property type="entry name" value="AdoMet_MTases"/>
    <property type="match status" value="1"/>
</dbReference>
<dbReference type="Gene3D" id="1.10.940.10">
    <property type="entry name" value="NusB-like"/>
    <property type="match status" value="1"/>
</dbReference>
<dbReference type="InterPro" id="IPR023267">
    <property type="entry name" value="RCMT"/>
</dbReference>
<evidence type="ECO:0000256" key="10">
    <source>
        <dbReference type="ARBA" id="ARBA00022884"/>
    </source>
</evidence>
<dbReference type="Gene3D" id="3.40.50.150">
    <property type="entry name" value="Vaccinia Virus protein VP39"/>
    <property type="match status" value="1"/>
</dbReference>
<evidence type="ECO:0000313" key="17">
    <source>
        <dbReference type="EMBL" id="UUF08015.1"/>
    </source>
</evidence>
<evidence type="ECO:0000256" key="13">
    <source>
        <dbReference type="ARBA" id="ARBA00047283"/>
    </source>
</evidence>
<reference evidence="17 18" key="1">
    <citation type="submission" date="2021-03" db="EMBL/GenBank/DDBJ databases">
        <title>Comparative Genomics and Metabolomics in the genus Turicibacter.</title>
        <authorList>
            <person name="Maki J."/>
            <person name="Looft T."/>
        </authorList>
    </citation>
    <scope>NUCLEOTIDE SEQUENCE</scope>
    <source>
        <strain evidence="17">ISU324</strain>
        <strain evidence="16 18">MMM721</strain>
    </source>
</reference>
<keyword evidence="8 14" id="KW-0808">Transferase</keyword>
<keyword evidence="18" id="KW-1185">Reference proteome</keyword>
<dbReference type="Gene3D" id="3.30.70.1170">
    <property type="entry name" value="Sun protein, domain 3"/>
    <property type="match status" value="1"/>
</dbReference>
<dbReference type="PRINTS" id="PR02008">
    <property type="entry name" value="RCMTFAMILY"/>
</dbReference>
<dbReference type="NCBIfam" id="NF011494">
    <property type="entry name" value="PRK14902.1"/>
    <property type="match status" value="1"/>
</dbReference>
<sequence length="443" mass="50154">MANARELALQTLTDILIDGAYSNHALSEQIEKNELTVQDKNFMTELVYGTLQHEQLLNFYVTPFFNGKVKAWVRILIQMTLYQMLFLDSVPEHAAISEAVKIAKKRGGQFNGKLVNAILREMTRTPLPSLDTIKDEAERLAVETSHPLWLIKLWSKQFGWEKTIQMARANNERVNVTIRVNGVRGTREELKQKLESEGITCEYGNLSQDALLILKGNVIKTKAFEQGWFYVQDESSMLVARALKPKHHSKVLDTCSAPGGKTTHVAELMRQTGTVYAHDVYEHKIKLIKDNVKRLGLTNVVATLQDATTLNERYESDSFDAVLVDAPCSGLGILRRHPEVKITKQPSDLDEIMMIQKKILNTVAPLVKVGGTLVYSTCTVNRKENDKMVEQFLAQHPEYELDPTLVNRLPEVLHEQTKNGMVQLFPGDYQTDGFFIACLKRQA</sequence>
<proteinExistence type="inferred from homology"/>
<organism evidence="17 19">
    <name type="scientific">Turicibacter bilis</name>
    <dbReference type="NCBI Taxonomy" id="2735723"/>
    <lineage>
        <taxon>Bacteria</taxon>
        <taxon>Bacillati</taxon>
        <taxon>Bacillota</taxon>
        <taxon>Erysipelotrichia</taxon>
        <taxon>Erysipelotrichales</taxon>
        <taxon>Turicibacteraceae</taxon>
        <taxon>Turicibacter</taxon>
    </lineage>
</organism>
<dbReference type="FunFam" id="3.30.70.1170:FF:000003">
    <property type="entry name" value="16S rRNA (Cytosine(967)-C(5))-methyltransferase RsmB"/>
    <property type="match status" value="1"/>
</dbReference>
<name>A0A9Q9CG96_9FIRM</name>
<comment type="subcellular location">
    <subcellularLocation>
        <location evidence="2">Cytoplasm</location>
    </subcellularLocation>
</comment>
<dbReference type="SUPFAM" id="SSF53335">
    <property type="entry name" value="S-adenosyl-L-methionine-dependent methyltransferases"/>
    <property type="match status" value="1"/>
</dbReference>
<dbReference type="PANTHER" id="PTHR22807">
    <property type="entry name" value="NOP2 YEAST -RELATED NOL1/NOP2/FMU SUN DOMAIN-CONTAINING"/>
    <property type="match status" value="1"/>
</dbReference>
<evidence type="ECO:0000313" key="16">
    <source>
        <dbReference type="EMBL" id="UUF06790.1"/>
    </source>
</evidence>
<evidence type="ECO:0000256" key="7">
    <source>
        <dbReference type="ARBA" id="ARBA00022603"/>
    </source>
</evidence>
<dbReference type="GO" id="GO:0006355">
    <property type="term" value="P:regulation of DNA-templated transcription"/>
    <property type="evidence" value="ECO:0007669"/>
    <property type="project" value="InterPro"/>
</dbReference>
<dbReference type="InterPro" id="IPR035926">
    <property type="entry name" value="NusB-like_sf"/>
</dbReference>
<evidence type="ECO:0000256" key="3">
    <source>
        <dbReference type="ARBA" id="ARBA00007494"/>
    </source>
</evidence>
<dbReference type="Pfam" id="PF01189">
    <property type="entry name" value="Methyltr_RsmB-F"/>
    <property type="match status" value="1"/>
</dbReference>
<evidence type="ECO:0000256" key="11">
    <source>
        <dbReference type="ARBA" id="ARBA00030399"/>
    </source>
</evidence>
<dbReference type="Pfam" id="PF01029">
    <property type="entry name" value="NusB"/>
    <property type="match status" value="1"/>
</dbReference>
<dbReference type="FunFam" id="1.10.940.10:FF:000006">
    <property type="entry name" value="16S rRNA (Cytosine(967)-C(5))-methyltransferase RsmB"/>
    <property type="match status" value="1"/>
</dbReference>
<keyword evidence="5" id="KW-0963">Cytoplasm</keyword>
<dbReference type="EMBL" id="CP071249">
    <property type="protein sequence ID" value="UUF06790.1"/>
    <property type="molecule type" value="Genomic_DNA"/>
</dbReference>
<evidence type="ECO:0000256" key="14">
    <source>
        <dbReference type="PROSITE-ProRule" id="PRU01023"/>
    </source>
</evidence>
<feature type="active site" description="Nucleophile" evidence="14">
    <location>
        <position position="378"/>
    </location>
</feature>
<dbReference type="InterPro" id="IPR004573">
    <property type="entry name" value="rRNA_ssu_MeTfrase_B"/>
</dbReference>
<evidence type="ECO:0000256" key="9">
    <source>
        <dbReference type="ARBA" id="ARBA00022691"/>
    </source>
</evidence>
<gene>
    <name evidence="17" type="primary">rsmB</name>
    <name evidence="16" type="ORF">J0J69_04205</name>
    <name evidence="17" type="ORF">J0J70_10390</name>
</gene>
<evidence type="ECO:0000256" key="2">
    <source>
        <dbReference type="ARBA" id="ARBA00004496"/>
    </source>
</evidence>
<dbReference type="PANTHER" id="PTHR22807:SF53">
    <property type="entry name" value="RIBOSOMAL RNA SMALL SUBUNIT METHYLTRANSFERASE B-RELATED"/>
    <property type="match status" value="1"/>
</dbReference>
<keyword evidence="7 14" id="KW-0489">Methyltransferase</keyword>
<dbReference type="InterPro" id="IPR001678">
    <property type="entry name" value="MeTrfase_RsmB-F_NOP2_dom"/>
</dbReference>
<protein>
    <recommendedName>
        <fullName evidence="4">16S rRNA (cytosine(967)-C(5))-methyltransferase</fullName>
        <ecNumber evidence="4">2.1.1.176</ecNumber>
    </recommendedName>
    <alternativeName>
        <fullName evidence="11">16S rRNA m5C967 methyltransferase</fullName>
    </alternativeName>
    <alternativeName>
        <fullName evidence="12">rRNA (cytosine-C(5)-)-methyltransferase RsmB</fullName>
    </alternativeName>
</protein>
<dbReference type="InterPro" id="IPR029063">
    <property type="entry name" value="SAM-dependent_MTases_sf"/>
</dbReference>
<comment type="function">
    <text evidence="1">Specifically methylates the cytosine at position 967 (m5C967) of 16S rRNA.</text>
</comment>
<dbReference type="InterPro" id="IPR054728">
    <property type="entry name" value="RsmB-like_ferredoxin"/>
</dbReference>
<dbReference type="SUPFAM" id="SSF48013">
    <property type="entry name" value="NusB-like"/>
    <property type="match status" value="1"/>
</dbReference>
<dbReference type="EC" id="2.1.1.176" evidence="4"/>
<evidence type="ECO:0000259" key="15">
    <source>
        <dbReference type="PROSITE" id="PS51686"/>
    </source>
</evidence>
<dbReference type="EMBL" id="CP071250">
    <property type="protein sequence ID" value="UUF08015.1"/>
    <property type="molecule type" value="Genomic_DNA"/>
</dbReference>
<evidence type="ECO:0000256" key="6">
    <source>
        <dbReference type="ARBA" id="ARBA00022552"/>
    </source>
</evidence>
<feature type="binding site" evidence="14">
    <location>
        <begin position="255"/>
        <end position="261"/>
    </location>
    <ligand>
        <name>S-adenosyl-L-methionine</name>
        <dbReference type="ChEBI" id="CHEBI:59789"/>
    </ligand>
</feature>
<dbReference type="GO" id="GO:0003723">
    <property type="term" value="F:RNA binding"/>
    <property type="evidence" value="ECO:0007669"/>
    <property type="project" value="UniProtKB-UniRule"/>
</dbReference>
<dbReference type="GO" id="GO:0005737">
    <property type="term" value="C:cytoplasm"/>
    <property type="evidence" value="ECO:0007669"/>
    <property type="project" value="UniProtKB-SubCell"/>
</dbReference>
<comment type="catalytic activity">
    <reaction evidence="13">
        <text>cytidine(967) in 16S rRNA + S-adenosyl-L-methionine = 5-methylcytidine(967) in 16S rRNA + S-adenosyl-L-homocysteine + H(+)</text>
        <dbReference type="Rhea" id="RHEA:42748"/>
        <dbReference type="Rhea" id="RHEA-COMP:10219"/>
        <dbReference type="Rhea" id="RHEA-COMP:10220"/>
        <dbReference type="ChEBI" id="CHEBI:15378"/>
        <dbReference type="ChEBI" id="CHEBI:57856"/>
        <dbReference type="ChEBI" id="CHEBI:59789"/>
        <dbReference type="ChEBI" id="CHEBI:74483"/>
        <dbReference type="ChEBI" id="CHEBI:82748"/>
        <dbReference type="EC" id="2.1.1.176"/>
    </reaction>
</comment>
<keyword evidence="9 14" id="KW-0949">S-adenosyl-L-methionine</keyword>
<feature type="domain" description="SAM-dependent MTase RsmB/NOP-type" evidence="15">
    <location>
        <begin position="166"/>
        <end position="442"/>
    </location>
</feature>
<evidence type="ECO:0000256" key="1">
    <source>
        <dbReference type="ARBA" id="ARBA00002724"/>
    </source>
</evidence>
<dbReference type="Proteomes" id="UP001058072">
    <property type="component" value="Chromosome"/>
</dbReference>
<dbReference type="InterPro" id="IPR006027">
    <property type="entry name" value="NusB_RsmB_TIM44"/>
</dbReference>
<dbReference type="InterPro" id="IPR018314">
    <property type="entry name" value="RsmB/NOL1/NOP2-like_CS"/>
</dbReference>
<evidence type="ECO:0000256" key="4">
    <source>
        <dbReference type="ARBA" id="ARBA00012140"/>
    </source>
</evidence>
<dbReference type="PROSITE" id="PS01153">
    <property type="entry name" value="NOL1_NOP2_SUN"/>
    <property type="match status" value="1"/>
</dbReference>
<dbReference type="PROSITE" id="PS51686">
    <property type="entry name" value="SAM_MT_RSMB_NOP"/>
    <property type="match status" value="1"/>
</dbReference>
<comment type="similarity">
    <text evidence="3 14">Belongs to the class I-like SAM-binding methyltransferase superfamily. RsmB/NOP family.</text>
</comment>
<feature type="binding site" evidence="14">
    <location>
        <position position="325"/>
    </location>
    <ligand>
        <name>S-adenosyl-L-methionine</name>
        <dbReference type="ChEBI" id="CHEBI:59789"/>
    </ligand>
</feature>
<dbReference type="InterPro" id="IPR049560">
    <property type="entry name" value="MeTrfase_RsmB-F_NOP2_cat"/>
</dbReference>
<dbReference type="Pfam" id="PF22458">
    <property type="entry name" value="RsmF-B_ferredox"/>
    <property type="match status" value="1"/>
</dbReference>
<evidence type="ECO:0000313" key="19">
    <source>
        <dbReference type="Proteomes" id="UP001058072"/>
    </source>
</evidence>
<evidence type="ECO:0000256" key="12">
    <source>
        <dbReference type="ARBA" id="ARBA00031088"/>
    </source>
</evidence>
<feature type="binding site" evidence="14">
    <location>
        <position position="306"/>
    </location>
    <ligand>
        <name>S-adenosyl-L-methionine</name>
        <dbReference type="ChEBI" id="CHEBI:59789"/>
    </ligand>
</feature>
<dbReference type="Proteomes" id="UP001058016">
    <property type="component" value="Chromosome"/>
</dbReference>
<evidence type="ECO:0000256" key="8">
    <source>
        <dbReference type="ARBA" id="ARBA00022679"/>
    </source>
</evidence>
<accession>A0A9Q9CG96</accession>
<dbReference type="FunFam" id="3.40.50.150:FF:000257">
    <property type="entry name" value="16S rRNA methyltransferase"/>
    <property type="match status" value="1"/>
</dbReference>
<feature type="binding site" evidence="14">
    <location>
        <position position="279"/>
    </location>
    <ligand>
        <name>S-adenosyl-L-methionine</name>
        <dbReference type="ChEBI" id="CHEBI:59789"/>
    </ligand>
</feature>
<dbReference type="NCBIfam" id="TIGR00563">
    <property type="entry name" value="rsmB"/>
    <property type="match status" value="1"/>
</dbReference>
<keyword evidence="6" id="KW-0698">rRNA processing</keyword>
<keyword evidence="10 14" id="KW-0694">RNA-binding</keyword>
<dbReference type="GO" id="GO:0008649">
    <property type="term" value="F:rRNA methyltransferase activity"/>
    <property type="evidence" value="ECO:0007669"/>
    <property type="project" value="InterPro"/>
</dbReference>
<evidence type="ECO:0000256" key="5">
    <source>
        <dbReference type="ARBA" id="ARBA00022490"/>
    </source>
</evidence>